<feature type="region of interest" description="Disordered" evidence="1">
    <location>
        <begin position="18"/>
        <end position="69"/>
    </location>
</feature>
<reference evidence="2 3" key="1">
    <citation type="submission" date="2017-11" db="EMBL/GenBank/DDBJ databases">
        <title>Comparative genomics of Botrytis spp.</title>
        <authorList>
            <person name="Valero-Jimenez C.A."/>
            <person name="Tapia P."/>
            <person name="Veloso J."/>
            <person name="Silva-Moreno E."/>
            <person name="Staats M."/>
            <person name="Valdes J.H."/>
            <person name="Van Kan J.A.L."/>
        </authorList>
    </citation>
    <scope>NUCLEOTIDE SEQUENCE [LARGE SCALE GENOMIC DNA]</scope>
    <source>
        <strain evidence="2 3">MUCL2830</strain>
    </source>
</reference>
<feature type="compositionally biased region" description="Polar residues" evidence="1">
    <location>
        <begin position="58"/>
        <end position="69"/>
    </location>
</feature>
<protein>
    <submittedName>
        <fullName evidence="2">Uncharacterized protein</fullName>
    </submittedName>
</protein>
<evidence type="ECO:0000313" key="3">
    <source>
        <dbReference type="Proteomes" id="UP000297299"/>
    </source>
</evidence>
<gene>
    <name evidence="2" type="ORF">BOTCAL_0079g00130</name>
</gene>
<evidence type="ECO:0000256" key="1">
    <source>
        <dbReference type="SAM" id="MobiDB-lite"/>
    </source>
</evidence>
<proteinExistence type="predicted"/>
<name>A0A4Y8D8J3_9HELO</name>
<sequence length="69" mass="7304">MTKLRREEGGLVRMTNERAVESSNHGVGQDGIGSNAEGFAGKRILETGRQGDKETGRQAKQSKASSVGS</sequence>
<evidence type="ECO:0000313" key="2">
    <source>
        <dbReference type="EMBL" id="TEY73348.1"/>
    </source>
</evidence>
<dbReference type="AlphaFoldDB" id="A0A4Y8D8J3"/>
<feature type="compositionally biased region" description="Basic and acidic residues" evidence="1">
    <location>
        <begin position="43"/>
        <end position="57"/>
    </location>
</feature>
<comment type="caution">
    <text evidence="2">The sequence shown here is derived from an EMBL/GenBank/DDBJ whole genome shotgun (WGS) entry which is preliminary data.</text>
</comment>
<dbReference type="Proteomes" id="UP000297299">
    <property type="component" value="Unassembled WGS sequence"/>
</dbReference>
<organism evidence="2 3">
    <name type="scientific">Botryotinia calthae</name>
    <dbReference type="NCBI Taxonomy" id="38488"/>
    <lineage>
        <taxon>Eukaryota</taxon>
        <taxon>Fungi</taxon>
        <taxon>Dikarya</taxon>
        <taxon>Ascomycota</taxon>
        <taxon>Pezizomycotina</taxon>
        <taxon>Leotiomycetes</taxon>
        <taxon>Helotiales</taxon>
        <taxon>Sclerotiniaceae</taxon>
        <taxon>Botryotinia</taxon>
    </lineage>
</organism>
<dbReference type="EMBL" id="PHWZ01000079">
    <property type="protein sequence ID" value="TEY73348.1"/>
    <property type="molecule type" value="Genomic_DNA"/>
</dbReference>
<keyword evidence="3" id="KW-1185">Reference proteome</keyword>
<accession>A0A4Y8D8J3</accession>